<evidence type="ECO:0000313" key="1">
    <source>
        <dbReference type="EMBL" id="ACD60990.1"/>
    </source>
</evidence>
<protein>
    <submittedName>
        <fullName evidence="1">Uncharacterized protein</fullName>
    </submittedName>
</protein>
<gene>
    <name evidence="1" type="ordered locus">PXO_06045</name>
</gene>
<proteinExistence type="predicted"/>
<dbReference type="Proteomes" id="UP000001740">
    <property type="component" value="Chromosome"/>
</dbReference>
<sequence length="61" mass="6229">MGPGIGNRDLGMGNSASQRTADIAHASLSTHSEAGGLMCWRVVGPVPAKRVPASLPITHPP</sequence>
<dbReference type="AlphaFoldDB" id="A0A0K0GQ58"/>
<dbReference type="HOGENOM" id="CLU_2921713_0_0_6"/>
<dbReference type="KEGG" id="xop:PXO_06045"/>
<organism evidence="1 2">
    <name type="scientific">Xanthomonas oryzae pv. oryzae (strain PXO99A)</name>
    <dbReference type="NCBI Taxonomy" id="360094"/>
    <lineage>
        <taxon>Bacteria</taxon>
        <taxon>Pseudomonadati</taxon>
        <taxon>Pseudomonadota</taxon>
        <taxon>Gammaproteobacteria</taxon>
        <taxon>Lysobacterales</taxon>
        <taxon>Lysobacteraceae</taxon>
        <taxon>Xanthomonas</taxon>
    </lineage>
</organism>
<reference evidence="1 2" key="1">
    <citation type="journal article" date="2008" name="BMC Genomics">
        <title>Genome sequence and rapid evolution of the rice pathogen Xanthomonas oryzae pv. oryzae PXO99A.</title>
        <authorList>
            <person name="Salzberg S.L."/>
            <person name="Sommer D.D."/>
            <person name="Schatz M.C."/>
            <person name="Phillippy A.M."/>
            <person name="Rabinowicz P.D."/>
            <person name="Tsuge S."/>
            <person name="Furutani A."/>
            <person name="Ochiai H."/>
            <person name="Delcher A.L."/>
            <person name="Kelley D."/>
            <person name="Madupu R."/>
            <person name="Puiu D."/>
            <person name="Radune D."/>
            <person name="Shumway M."/>
            <person name="Trapnell C."/>
            <person name="Aparna G."/>
            <person name="Jha G."/>
            <person name="Pandey A."/>
            <person name="Patil P.B."/>
            <person name="Ishihara H."/>
            <person name="Meyer D.F."/>
            <person name="Szurek B."/>
            <person name="Verdier V."/>
            <person name="Koebnik R."/>
            <person name="Dow J.M."/>
            <person name="Ryan R.P."/>
            <person name="Hirata H."/>
            <person name="Tsuyumu S."/>
            <person name="Won Lee S."/>
            <person name="Seo Y.S."/>
            <person name="Sriariyanum M."/>
            <person name="Ronald P.C."/>
            <person name="Sonti R.V."/>
            <person name="Van Sluys M.A."/>
            <person name="Leach J.E."/>
            <person name="White F.F."/>
            <person name="Bogdanove A.J."/>
        </authorList>
    </citation>
    <scope>NUCLEOTIDE SEQUENCE [LARGE SCALE GENOMIC DNA]</scope>
    <source>
        <strain evidence="1 2">PXO99A</strain>
    </source>
</reference>
<dbReference type="EMBL" id="CP000967">
    <property type="protein sequence ID" value="ACD60990.1"/>
    <property type="molecule type" value="Genomic_DNA"/>
</dbReference>
<name>A0A0K0GQ58_XANOP</name>
<accession>A0A0K0GQ58</accession>
<evidence type="ECO:0000313" key="2">
    <source>
        <dbReference type="Proteomes" id="UP000001740"/>
    </source>
</evidence>